<keyword evidence="3" id="KW-1185">Reference proteome</keyword>
<sequence>MISTALIALVSSERVAISLPTEPYDIIGNGIGKQLSSISGGFTTCFLASLTANSQTFIVQVDTGSSDTVLPATGLNNYIGSTIAYNPNTMGTSSVTDTYGDGSYWSGYQTQYTVTVTGTNISAAVPIALMTSQSTNVVFADGSYSNGLLGLGFPILSAITIGSRTVVDGYLSQNVISKNQVGIYGCPYSQIQNAWMDIGNTAPYSSCSNIVATINMPYKSYYNINIQGIQIGGVAVSLPSTFQSSTTYNYGGYYWSFMDTCNSAINLPSTVVNSLISAIKSSGGLPISITYSAYYNAWLTGQVRMAVSLSSFQWALLPNISIIVNTGDSTQSAATFVLGPQQYIQADENGYVGIMITAGYDQYAVLGLPFFSAYYVLVDRNSGQLQVSLGCSCLYSTSNYPKIITSNGVGTPSKNSSSATKTKSYTTQTASVASANSTLMSNSNSSGIFTANWTNSSNGIHSSVVFRLVSSDRISITIPDSNVEAVSAGIAKQISTMGGGYKTCYLASLTAQSKTFNVQVDTGSSDTVLPASILNNYTGPSLTYSSSMGTTSLADHYADTSYWSGYQVSMVIGVTGTSLSTTANVALMTQQSTNPIFADGSNSNGLVGLGFPILAAIQSSPQTIMDAFYASGQISQKQVAIHGCPYSQVSQAYIDIGNTSPYQSCSNVSATITMPYKSYYTVDVRAVYVGGNLVSLPSSFQSFTTNQYGGRYWSFMDSCNSDISLPQSVLYALQTAVQNSGGLPLQITTSGYLTQWLNSEVRISVSSNSFIWSALPTLAFNVSTGGLNPTIVQFVLGPQQYIQADSSGYCKLLLTLDGFIVSSSPDYYVVLGLPFFSAFHVVADLNAGQLAVSIGCACSYSTDGNPKIVTSNTSAGAPITNVQSAGASSYKDTGSSDTALPGHAINNFSGPTIPLNITDTSEKIFNVYADGSSWTGGAILLDIALDNIDNYTSAPVGLITSQSTNPTFIDGHSYTTTG</sequence>
<dbReference type="Gene3D" id="2.40.70.10">
    <property type="entry name" value="Acid Proteases"/>
    <property type="match status" value="4"/>
</dbReference>
<evidence type="ECO:0000259" key="1">
    <source>
        <dbReference type="PROSITE" id="PS51767"/>
    </source>
</evidence>
<accession>A0AAD5UIN8</accession>
<dbReference type="AlphaFoldDB" id="A0AAD5UIN8"/>
<organism evidence="2 3">
    <name type="scientific">Boothiomyces macroporosus</name>
    <dbReference type="NCBI Taxonomy" id="261099"/>
    <lineage>
        <taxon>Eukaryota</taxon>
        <taxon>Fungi</taxon>
        <taxon>Fungi incertae sedis</taxon>
        <taxon>Chytridiomycota</taxon>
        <taxon>Chytridiomycota incertae sedis</taxon>
        <taxon>Chytridiomycetes</taxon>
        <taxon>Rhizophydiales</taxon>
        <taxon>Terramycetaceae</taxon>
        <taxon>Boothiomyces</taxon>
    </lineage>
</organism>
<gene>
    <name evidence="2" type="ORF">HK103_005043</name>
</gene>
<dbReference type="InterPro" id="IPR021109">
    <property type="entry name" value="Peptidase_aspartic_dom_sf"/>
</dbReference>
<dbReference type="Proteomes" id="UP001210925">
    <property type="component" value="Unassembled WGS sequence"/>
</dbReference>
<comment type="caution">
    <text evidence="2">The sequence shown here is derived from an EMBL/GenBank/DDBJ whole genome shotgun (WGS) entry which is preliminary data.</text>
</comment>
<evidence type="ECO:0000313" key="3">
    <source>
        <dbReference type="Proteomes" id="UP001210925"/>
    </source>
</evidence>
<evidence type="ECO:0000313" key="2">
    <source>
        <dbReference type="EMBL" id="KAJ3256925.1"/>
    </source>
</evidence>
<name>A0AAD5UIN8_9FUNG</name>
<proteinExistence type="predicted"/>
<dbReference type="InterPro" id="IPR034164">
    <property type="entry name" value="Pepsin-like_dom"/>
</dbReference>
<feature type="domain" description="Peptidase A1" evidence="1">
    <location>
        <begin position="505"/>
        <end position="853"/>
    </location>
</feature>
<protein>
    <recommendedName>
        <fullName evidence="1">Peptidase A1 domain-containing protein</fullName>
    </recommendedName>
</protein>
<dbReference type="InterPro" id="IPR033121">
    <property type="entry name" value="PEPTIDASE_A1"/>
</dbReference>
<dbReference type="EMBL" id="JADGKB010000044">
    <property type="protein sequence ID" value="KAJ3256925.1"/>
    <property type="molecule type" value="Genomic_DNA"/>
</dbReference>
<dbReference type="PROSITE" id="PS51767">
    <property type="entry name" value="PEPTIDASE_A1"/>
    <property type="match status" value="2"/>
</dbReference>
<dbReference type="SUPFAM" id="SSF50630">
    <property type="entry name" value="Acid proteases"/>
    <property type="match status" value="2"/>
</dbReference>
<reference evidence="2" key="1">
    <citation type="submission" date="2020-05" db="EMBL/GenBank/DDBJ databases">
        <title>Phylogenomic resolution of chytrid fungi.</title>
        <authorList>
            <person name="Stajich J.E."/>
            <person name="Amses K."/>
            <person name="Simmons R."/>
            <person name="Seto K."/>
            <person name="Myers J."/>
            <person name="Bonds A."/>
            <person name="Quandt C.A."/>
            <person name="Barry K."/>
            <person name="Liu P."/>
            <person name="Grigoriev I."/>
            <person name="Longcore J.E."/>
            <person name="James T.Y."/>
        </authorList>
    </citation>
    <scope>NUCLEOTIDE SEQUENCE</scope>
    <source>
        <strain evidence="2">PLAUS21</strain>
    </source>
</reference>
<dbReference type="CDD" id="cd05471">
    <property type="entry name" value="pepsin_like"/>
    <property type="match status" value="1"/>
</dbReference>
<feature type="domain" description="Peptidase A1" evidence="1">
    <location>
        <begin position="46"/>
        <end position="388"/>
    </location>
</feature>